<proteinExistence type="predicted"/>
<keyword evidence="2" id="KW-1185">Reference proteome</keyword>
<protein>
    <submittedName>
        <fullName evidence="1">763_t:CDS:1</fullName>
    </submittedName>
</protein>
<comment type="caution">
    <text evidence="1">The sequence shown here is derived from an EMBL/GenBank/DDBJ whole genome shotgun (WGS) entry which is preliminary data.</text>
</comment>
<sequence>MSNAHQYLVTLLDQQIVNNKFIFDFYKGMDLEFHYEDENALDVWKKTKNLAKYDGISLFGYLHSSVIQE</sequence>
<evidence type="ECO:0000313" key="1">
    <source>
        <dbReference type="EMBL" id="CAG8746409.1"/>
    </source>
</evidence>
<reference evidence="1 2" key="1">
    <citation type="submission" date="2021-06" db="EMBL/GenBank/DDBJ databases">
        <authorList>
            <person name="Kallberg Y."/>
            <person name="Tangrot J."/>
            <person name="Rosling A."/>
        </authorList>
    </citation>
    <scope>NUCLEOTIDE SEQUENCE [LARGE SCALE GENOMIC DNA]</scope>
    <source>
        <strain evidence="1 2">120-4 pot B 10/14</strain>
    </source>
</reference>
<dbReference type="Proteomes" id="UP000789901">
    <property type="component" value="Unassembled WGS sequence"/>
</dbReference>
<accession>A0ABN7VA06</accession>
<dbReference type="EMBL" id="CAJVQB010011256">
    <property type="protein sequence ID" value="CAG8746409.1"/>
    <property type="molecule type" value="Genomic_DNA"/>
</dbReference>
<gene>
    <name evidence="1" type="ORF">GMARGA_LOCUS15927</name>
</gene>
<name>A0ABN7VA06_GIGMA</name>
<organism evidence="1 2">
    <name type="scientific">Gigaspora margarita</name>
    <dbReference type="NCBI Taxonomy" id="4874"/>
    <lineage>
        <taxon>Eukaryota</taxon>
        <taxon>Fungi</taxon>
        <taxon>Fungi incertae sedis</taxon>
        <taxon>Mucoromycota</taxon>
        <taxon>Glomeromycotina</taxon>
        <taxon>Glomeromycetes</taxon>
        <taxon>Diversisporales</taxon>
        <taxon>Gigasporaceae</taxon>
        <taxon>Gigaspora</taxon>
    </lineage>
</organism>
<evidence type="ECO:0000313" key="2">
    <source>
        <dbReference type="Proteomes" id="UP000789901"/>
    </source>
</evidence>